<evidence type="ECO:0000313" key="2">
    <source>
        <dbReference type="EMBL" id="EMD89597.1"/>
    </source>
</evidence>
<organism evidence="2 3">
    <name type="scientific">Cochliobolus heterostrophus (strain C5 / ATCC 48332 / race O)</name>
    <name type="common">Southern corn leaf blight fungus</name>
    <name type="synonym">Bipolaris maydis</name>
    <dbReference type="NCBI Taxonomy" id="701091"/>
    <lineage>
        <taxon>Eukaryota</taxon>
        <taxon>Fungi</taxon>
        <taxon>Dikarya</taxon>
        <taxon>Ascomycota</taxon>
        <taxon>Pezizomycotina</taxon>
        <taxon>Dothideomycetes</taxon>
        <taxon>Pleosporomycetidae</taxon>
        <taxon>Pleosporales</taxon>
        <taxon>Pleosporineae</taxon>
        <taxon>Pleosporaceae</taxon>
        <taxon>Bipolaris</taxon>
    </lineage>
</organism>
<proteinExistence type="predicted"/>
<evidence type="ECO:0000313" key="3">
    <source>
        <dbReference type="Proteomes" id="UP000016936"/>
    </source>
</evidence>
<dbReference type="AlphaFoldDB" id="M2UNU0"/>
<name>M2UNU0_COCH5</name>
<feature type="transmembrane region" description="Helical" evidence="1">
    <location>
        <begin position="6"/>
        <end position="26"/>
    </location>
</feature>
<keyword evidence="1" id="KW-0812">Transmembrane</keyword>
<dbReference type="HOGENOM" id="CLU_3050171_0_0_1"/>
<keyword evidence="1" id="KW-1133">Transmembrane helix</keyword>
<keyword evidence="3" id="KW-1185">Reference proteome</keyword>
<reference evidence="2 3" key="1">
    <citation type="journal article" date="2012" name="PLoS Pathog.">
        <title>Diverse lifestyles and strategies of plant pathogenesis encoded in the genomes of eighteen Dothideomycetes fungi.</title>
        <authorList>
            <person name="Ohm R.A."/>
            <person name="Feau N."/>
            <person name="Henrissat B."/>
            <person name="Schoch C.L."/>
            <person name="Horwitz B.A."/>
            <person name="Barry K.W."/>
            <person name="Condon B.J."/>
            <person name="Copeland A.C."/>
            <person name="Dhillon B."/>
            <person name="Glaser F."/>
            <person name="Hesse C.N."/>
            <person name="Kosti I."/>
            <person name="LaButti K."/>
            <person name="Lindquist E.A."/>
            <person name="Lucas S."/>
            <person name="Salamov A.A."/>
            <person name="Bradshaw R.E."/>
            <person name="Ciuffetti L."/>
            <person name="Hamelin R.C."/>
            <person name="Kema G.H.J."/>
            <person name="Lawrence C."/>
            <person name="Scott J.A."/>
            <person name="Spatafora J.W."/>
            <person name="Turgeon B.G."/>
            <person name="de Wit P.J.G.M."/>
            <person name="Zhong S."/>
            <person name="Goodwin S.B."/>
            <person name="Grigoriev I.V."/>
        </authorList>
    </citation>
    <scope>NUCLEOTIDE SEQUENCE [LARGE SCALE GENOMIC DNA]</scope>
    <source>
        <strain evidence="3">C5 / ATCC 48332 / race O</strain>
    </source>
</reference>
<accession>M2UNU0</accession>
<gene>
    <name evidence="2" type="ORF">COCHEDRAFT_1021911</name>
</gene>
<dbReference type="EMBL" id="KB445578">
    <property type="protein sequence ID" value="EMD89597.1"/>
    <property type="molecule type" value="Genomic_DNA"/>
</dbReference>
<protein>
    <submittedName>
        <fullName evidence="2">Uncharacterized protein</fullName>
    </submittedName>
</protein>
<evidence type="ECO:0000256" key="1">
    <source>
        <dbReference type="SAM" id="Phobius"/>
    </source>
</evidence>
<sequence>MLHGVVAMVVVVAVAWIYGFSLASMYGKCCCMHVFLWKNKGNVMEGLRMAGLVM</sequence>
<dbReference type="Proteomes" id="UP000016936">
    <property type="component" value="Unassembled WGS sequence"/>
</dbReference>
<keyword evidence="1" id="KW-0472">Membrane</keyword>
<reference evidence="3" key="2">
    <citation type="journal article" date="2013" name="PLoS Genet.">
        <title>Comparative genome structure, secondary metabolite, and effector coding capacity across Cochliobolus pathogens.</title>
        <authorList>
            <person name="Condon B.J."/>
            <person name="Leng Y."/>
            <person name="Wu D."/>
            <person name="Bushley K.E."/>
            <person name="Ohm R.A."/>
            <person name="Otillar R."/>
            <person name="Martin J."/>
            <person name="Schackwitz W."/>
            <person name="Grimwood J."/>
            <person name="MohdZainudin N."/>
            <person name="Xue C."/>
            <person name="Wang R."/>
            <person name="Manning V.A."/>
            <person name="Dhillon B."/>
            <person name="Tu Z.J."/>
            <person name="Steffenson B.J."/>
            <person name="Salamov A."/>
            <person name="Sun H."/>
            <person name="Lowry S."/>
            <person name="LaButti K."/>
            <person name="Han J."/>
            <person name="Copeland A."/>
            <person name="Lindquist E."/>
            <person name="Barry K."/>
            <person name="Schmutz J."/>
            <person name="Baker S.E."/>
            <person name="Ciuffetti L.M."/>
            <person name="Grigoriev I.V."/>
            <person name="Zhong S."/>
            <person name="Turgeon B.G."/>
        </authorList>
    </citation>
    <scope>NUCLEOTIDE SEQUENCE [LARGE SCALE GENOMIC DNA]</scope>
    <source>
        <strain evidence="3">C5 / ATCC 48332 / race O</strain>
    </source>
</reference>